<organism evidence="1 2">
    <name type="scientific">Streptomyces flavotricini</name>
    <dbReference type="NCBI Taxonomy" id="66888"/>
    <lineage>
        <taxon>Bacteria</taxon>
        <taxon>Bacillati</taxon>
        <taxon>Actinomycetota</taxon>
        <taxon>Actinomycetes</taxon>
        <taxon>Kitasatosporales</taxon>
        <taxon>Streptomycetaceae</taxon>
        <taxon>Streptomyces</taxon>
    </lineage>
</organism>
<dbReference type="GO" id="GO:0016301">
    <property type="term" value="F:kinase activity"/>
    <property type="evidence" value="ECO:0007669"/>
    <property type="project" value="UniProtKB-KW"/>
</dbReference>
<dbReference type="RefSeq" id="WP_229337575.1">
    <property type="nucleotide sequence ID" value="NZ_JAINUL010000001.1"/>
</dbReference>
<name>A0ABS8E7G5_9ACTN</name>
<dbReference type="Proteomes" id="UP001520654">
    <property type="component" value="Unassembled WGS sequence"/>
</dbReference>
<reference evidence="1 2" key="1">
    <citation type="submission" date="2021-08" db="EMBL/GenBank/DDBJ databases">
        <title>Genomic Architecture of Streptomyces flavotricini NGL1 and Streptomyces erythrochromogenes HMS4 With Differential Plant Beneficial attributes and laccase production capabilities.</title>
        <authorList>
            <person name="Salwan R."/>
            <person name="Kaur R."/>
            <person name="Sharma V."/>
        </authorList>
    </citation>
    <scope>NUCLEOTIDE SEQUENCE [LARGE SCALE GENOMIC DNA]</scope>
    <source>
        <strain evidence="1 2">NGL1</strain>
    </source>
</reference>
<accession>A0ABS8E7G5</accession>
<keyword evidence="1" id="KW-0418">Kinase</keyword>
<evidence type="ECO:0000313" key="2">
    <source>
        <dbReference type="Proteomes" id="UP001520654"/>
    </source>
</evidence>
<dbReference type="EMBL" id="JAINUL010000001">
    <property type="protein sequence ID" value="MCC0096908.1"/>
    <property type="molecule type" value="Genomic_DNA"/>
</dbReference>
<dbReference type="SUPFAM" id="SSF52540">
    <property type="entry name" value="P-loop containing nucleoside triphosphate hydrolases"/>
    <property type="match status" value="1"/>
</dbReference>
<dbReference type="Gene3D" id="3.40.50.300">
    <property type="entry name" value="P-loop containing nucleotide triphosphate hydrolases"/>
    <property type="match status" value="1"/>
</dbReference>
<gene>
    <name evidence="1" type="ORF">K7B10_19355</name>
</gene>
<sequence length="227" mass="24972">MDGPDGAGKSTQVKRVQSWAEGQGLSFRVVGKWQVFEESQVPQARFLRGTTLDELRVCIAEMPNPARMLFLGWLNTLAAERARAADADLVVLDGYWVKHAATELLAGCPEELVDAIVHAMAPVDSVVFFDVTPEEALRRKKGDITPYECGRDPQCRPESFLRHQAAVRDVMLDWAARRGWDVVRANTAEAAAQQLRKLLAPKLGVEVNPRPTVGEPRPAVVDAPAGH</sequence>
<keyword evidence="2" id="KW-1185">Reference proteome</keyword>
<protein>
    <submittedName>
        <fullName evidence="1">Thymidylate kinase</fullName>
    </submittedName>
</protein>
<comment type="caution">
    <text evidence="1">The sequence shown here is derived from an EMBL/GenBank/DDBJ whole genome shotgun (WGS) entry which is preliminary data.</text>
</comment>
<proteinExistence type="predicted"/>
<keyword evidence="1" id="KW-0808">Transferase</keyword>
<evidence type="ECO:0000313" key="1">
    <source>
        <dbReference type="EMBL" id="MCC0096908.1"/>
    </source>
</evidence>
<dbReference type="InterPro" id="IPR027417">
    <property type="entry name" value="P-loop_NTPase"/>
</dbReference>